<keyword evidence="4" id="KW-0597">Phosphoprotein</keyword>
<dbReference type="GO" id="GO:0044550">
    <property type="term" value="P:secondary metabolite biosynthetic process"/>
    <property type="evidence" value="ECO:0007669"/>
    <property type="project" value="TreeGrafter"/>
</dbReference>
<dbReference type="Proteomes" id="UP000282674">
    <property type="component" value="Unassembled WGS sequence"/>
</dbReference>
<dbReference type="FunFam" id="3.30.300.30:FF:000010">
    <property type="entry name" value="Enterobactin synthetase component F"/>
    <property type="match status" value="1"/>
</dbReference>
<dbReference type="Pfam" id="PF13193">
    <property type="entry name" value="AMP-binding_C"/>
    <property type="match status" value="1"/>
</dbReference>
<dbReference type="PANTHER" id="PTHR45527">
    <property type="entry name" value="NONRIBOSOMAL PEPTIDE SYNTHETASE"/>
    <property type="match status" value="1"/>
</dbReference>
<feature type="domain" description="Carrier" evidence="5">
    <location>
        <begin position="974"/>
        <end position="1048"/>
    </location>
</feature>
<dbReference type="Gene3D" id="3.40.50.1820">
    <property type="entry name" value="alpha/beta hydrolase"/>
    <property type="match status" value="1"/>
</dbReference>
<dbReference type="NCBIfam" id="TIGR01733">
    <property type="entry name" value="AA-adenyl-dom"/>
    <property type="match status" value="1"/>
</dbReference>
<dbReference type="SUPFAM" id="SSF47336">
    <property type="entry name" value="ACP-like"/>
    <property type="match status" value="1"/>
</dbReference>
<dbReference type="InterPro" id="IPR001031">
    <property type="entry name" value="Thioesterase"/>
</dbReference>
<accession>A0A3M2M724</accession>
<protein>
    <submittedName>
        <fullName evidence="6">Amino acid adenylation domain-containing protein</fullName>
    </submittedName>
</protein>
<dbReference type="FunFam" id="3.40.50.980:FF:000001">
    <property type="entry name" value="Non-ribosomal peptide synthetase"/>
    <property type="match status" value="1"/>
</dbReference>
<dbReference type="InterPro" id="IPR020845">
    <property type="entry name" value="AMP-binding_CS"/>
</dbReference>
<dbReference type="Pfam" id="PF00975">
    <property type="entry name" value="Thioesterase"/>
    <property type="match status" value="1"/>
</dbReference>
<evidence type="ECO:0000313" key="7">
    <source>
        <dbReference type="Proteomes" id="UP000282674"/>
    </source>
</evidence>
<dbReference type="PROSITE" id="PS50075">
    <property type="entry name" value="CARRIER"/>
    <property type="match status" value="1"/>
</dbReference>
<dbReference type="CDD" id="cd19543">
    <property type="entry name" value="DCL_NRPS"/>
    <property type="match status" value="1"/>
</dbReference>
<dbReference type="InterPro" id="IPR020806">
    <property type="entry name" value="PKS_PP-bd"/>
</dbReference>
<dbReference type="FunFam" id="1.10.1200.10:FF:000005">
    <property type="entry name" value="Nonribosomal peptide synthetase 1"/>
    <property type="match status" value="1"/>
</dbReference>
<dbReference type="InterPro" id="IPR029058">
    <property type="entry name" value="AB_hydrolase_fold"/>
</dbReference>
<dbReference type="SUPFAM" id="SSF52777">
    <property type="entry name" value="CoA-dependent acyltransferases"/>
    <property type="match status" value="2"/>
</dbReference>
<dbReference type="GO" id="GO:0031177">
    <property type="term" value="F:phosphopantetheine binding"/>
    <property type="evidence" value="ECO:0007669"/>
    <property type="project" value="InterPro"/>
</dbReference>
<dbReference type="GO" id="GO:0003824">
    <property type="term" value="F:catalytic activity"/>
    <property type="evidence" value="ECO:0007669"/>
    <property type="project" value="InterPro"/>
</dbReference>
<comment type="similarity">
    <text evidence="2">Belongs to the ATP-dependent AMP-binding enzyme family.</text>
</comment>
<dbReference type="Gene3D" id="2.30.38.10">
    <property type="entry name" value="Luciferase, Domain 3"/>
    <property type="match status" value="1"/>
</dbReference>
<evidence type="ECO:0000256" key="3">
    <source>
        <dbReference type="ARBA" id="ARBA00022450"/>
    </source>
</evidence>
<dbReference type="Pfam" id="PF00668">
    <property type="entry name" value="Condensation"/>
    <property type="match status" value="1"/>
</dbReference>
<dbReference type="InterPro" id="IPR010071">
    <property type="entry name" value="AA_adenyl_dom"/>
</dbReference>
<evidence type="ECO:0000256" key="1">
    <source>
        <dbReference type="ARBA" id="ARBA00001957"/>
    </source>
</evidence>
<gene>
    <name evidence="6" type="ORF">EBO15_13075</name>
</gene>
<dbReference type="Pfam" id="PF00501">
    <property type="entry name" value="AMP-binding"/>
    <property type="match status" value="1"/>
</dbReference>
<dbReference type="Gene3D" id="3.40.50.980">
    <property type="match status" value="2"/>
</dbReference>
<dbReference type="GO" id="GO:0008610">
    <property type="term" value="P:lipid biosynthetic process"/>
    <property type="evidence" value="ECO:0007669"/>
    <property type="project" value="UniProtKB-ARBA"/>
</dbReference>
<dbReference type="Gene3D" id="3.30.559.10">
    <property type="entry name" value="Chloramphenicol acetyltransferase-like domain"/>
    <property type="match status" value="1"/>
</dbReference>
<dbReference type="InterPro" id="IPR045851">
    <property type="entry name" value="AMP-bd_C_sf"/>
</dbReference>
<dbReference type="GO" id="GO:0043041">
    <property type="term" value="P:amino acid activation for nonribosomal peptide biosynthetic process"/>
    <property type="evidence" value="ECO:0007669"/>
    <property type="project" value="TreeGrafter"/>
</dbReference>
<dbReference type="InterPro" id="IPR023213">
    <property type="entry name" value="CAT-like_dom_sf"/>
</dbReference>
<dbReference type="RefSeq" id="WP_122194634.1">
    <property type="nucleotide sequence ID" value="NZ_JBHSKC010000004.1"/>
</dbReference>
<dbReference type="Gene3D" id="3.30.559.30">
    <property type="entry name" value="Nonribosomal peptide synthetase, condensation domain"/>
    <property type="match status" value="1"/>
</dbReference>
<organism evidence="6 7">
    <name type="scientific">Actinomadura harenae</name>
    <dbReference type="NCBI Taxonomy" id="2483351"/>
    <lineage>
        <taxon>Bacteria</taxon>
        <taxon>Bacillati</taxon>
        <taxon>Actinomycetota</taxon>
        <taxon>Actinomycetes</taxon>
        <taxon>Streptosporangiales</taxon>
        <taxon>Thermomonosporaceae</taxon>
        <taxon>Actinomadura</taxon>
    </lineage>
</organism>
<dbReference type="CDD" id="cd12117">
    <property type="entry name" value="A_NRPS_Srf_like"/>
    <property type="match status" value="1"/>
</dbReference>
<dbReference type="OrthoDB" id="3671989at2"/>
<dbReference type="InterPro" id="IPR025110">
    <property type="entry name" value="AMP-bd_C"/>
</dbReference>
<dbReference type="SMART" id="SM00823">
    <property type="entry name" value="PKS_PP"/>
    <property type="match status" value="1"/>
</dbReference>
<dbReference type="PROSITE" id="PS00455">
    <property type="entry name" value="AMP_BINDING"/>
    <property type="match status" value="1"/>
</dbReference>
<dbReference type="SUPFAM" id="SSF56801">
    <property type="entry name" value="Acetyl-CoA synthetase-like"/>
    <property type="match status" value="1"/>
</dbReference>
<dbReference type="FunFam" id="2.30.38.10:FF:000001">
    <property type="entry name" value="Non-ribosomal peptide synthetase PvdI"/>
    <property type="match status" value="1"/>
</dbReference>
<dbReference type="PANTHER" id="PTHR45527:SF1">
    <property type="entry name" value="FATTY ACID SYNTHASE"/>
    <property type="match status" value="1"/>
</dbReference>
<evidence type="ECO:0000256" key="2">
    <source>
        <dbReference type="ARBA" id="ARBA00006432"/>
    </source>
</evidence>
<dbReference type="EMBL" id="RFFG01000019">
    <property type="protein sequence ID" value="RMI44325.1"/>
    <property type="molecule type" value="Genomic_DNA"/>
</dbReference>
<evidence type="ECO:0000256" key="4">
    <source>
        <dbReference type="ARBA" id="ARBA00022553"/>
    </source>
</evidence>
<dbReference type="Pfam" id="PF00550">
    <property type="entry name" value="PP-binding"/>
    <property type="match status" value="1"/>
</dbReference>
<dbReference type="InterPro" id="IPR000873">
    <property type="entry name" value="AMP-dep_synth/lig_dom"/>
</dbReference>
<keyword evidence="7" id="KW-1185">Reference proteome</keyword>
<keyword evidence="3" id="KW-0596">Phosphopantetheine</keyword>
<dbReference type="Gene3D" id="3.30.300.30">
    <property type="match status" value="1"/>
</dbReference>
<dbReference type="GO" id="GO:0005829">
    <property type="term" value="C:cytosol"/>
    <property type="evidence" value="ECO:0007669"/>
    <property type="project" value="TreeGrafter"/>
</dbReference>
<dbReference type="InterPro" id="IPR009081">
    <property type="entry name" value="PP-bd_ACP"/>
</dbReference>
<dbReference type="PROSITE" id="PS00012">
    <property type="entry name" value="PHOSPHOPANTETHEINE"/>
    <property type="match status" value="1"/>
</dbReference>
<dbReference type="SUPFAM" id="SSF53474">
    <property type="entry name" value="alpha/beta-Hydrolases"/>
    <property type="match status" value="1"/>
</dbReference>
<name>A0A3M2M724_9ACTN</name>
<comment type="cofactor">
    <cofactor evidence="1">
        <name>pantetheine 4'-phosphate</name>
        <dbReference type="ChEBI" id="CHEBI:47942"/>
    </cofactor>
</comment>
<dbReference type="InterPro" id="IPR036736">
    <property type="entry name" value="ACP-like_sf"/>
</dbReference>
<dbReference type="InterPro" id="IPR001242">
    <property type="entry name" value="Condensation_dom"/>
</dbReference>
<evidence type="ECO:0000313" key="6">
    <source>
        <dbReference type="EMBL" id="RMI44325.1"/>
    </source>
</evidence>
<evidence type="ECO:0000259" key="5">
    <source>
        <dbReference type="PROSITE" id="PS50075"/>
    </source>
</evidence>
<comment type="caution">
    <text evidence="6">The sequence shown here is derived from an EMBL/GenBank/DDBJ whole genome shotgun (WGS) entry which is preliminary data.</text>
</comment>
<dbReference type="InterPro" id="IPR006162">
    <property type="entry name" value="Ppantetheine_attach_site"/>
</dbReference>
<sequence>MTTAAETPRKAEPRKPSQLQDVWPLSPLQQGLFFHARYAGASADVYTAQAVVELRGPLDTAALKAAAAALLRRHANLRAAFRQRKEGTPVQVIVREVRTPWEEIDLSAHPDAEAEAARVADRERARPFDLAKPPLVRFVLLRMADDRHRLVFTNHHILLDGWSTPILQTELFALYLTRGDDSGLPRVTPYKNYLAWLAQQDREAAETAWRDALAGVDEPTLVAPGAPEPPADAEPGRVRRELDAGLTRALTDRARAHNVTLNTVLQLAWGVLLGRLTGRRDVTFGAAVSGRPPELPGVEQMIGLFINTLPVRVTARPGDTVAQALTGLQGRQADLLPHHHVGLTDIQRISGVGTLFDTMTVLENYPFDPEAAGADLGGLTMRDVGGYDASHYPLALAAVPGERLLLRLDHRTDLFTAAQAERIMDRLERVLHAIAHEPDVPLAHVDVLSDDERRRLIEDWQGETAGRVPETITARFAAVADVDPGREALRTPDGSLTYGELNKRANRLAHLLRARGVERETRVAMLLERSPDVVVATLGILKAGGAYAPIHHGYPQERVRWAVAEVEAPVLLVDRTTHHRVAGLDLDADIIVIDEVETAADDTDPGTDVHPEQLAYVMFTSGSTGLPKGAMLTHRNVVDLATDPALRDGAHDRVLVHSPHAFDASTYELWVPLLAGGTAVIAPPGRVDAAEIERLVVDGGLTGLFLTTALFNLVAEERPEAFAGLREVLTGGESGSAVAMRKVLAACPDTRLGHVYGPTEATTYATDADMRTALADPSETTPVLGRPMADMRVYVLDEALRPVPAGVTGEAYIAGSGVGRGYLNRPALTAERWVADPFGPPGTRMYRTGDLMRRREDGALEYVDRADFQVKIRGFRIELGEIEAALAALDGVAHAAVLVHRDAAVTRLVAYAVPSAGSVLDTAALRAALARRLPEYMVPSAIVGLDALPLGPTGKVDRRALPVPDLAAAAAGRAPENPGEEVLCAVFAEVLGLDEVGADVSFFDLGGDSVTALRLAGRAAQAGVELTPRDVFTHQTVERLVRRTDADADLGLEPLLRIRDTGTRPPLFFVHPAGGLAWGYLQFQAHLPADQPVYGLQSRVFTGAEPAADVASMAADYVDLIRTVRPHGPYHLAGWSLGGLIAYEMACLLQAEGEEVGLLALIDSYHGQDLGSAERDVLPEVLGAIGMDPAEVAPGGEPDVPKIMERLAARGDGLSTLDSGDLVRVFRAYQAGIRQAETYVPGAYRGDLLYFTALRNRPAGAPVPAEHWGAVMTGRVAEHPVDAEHHALMEPGPVAVMGPVLATELDKQHANLTNPQAGRTAR</sequence>
<reference evidence="6 7" key="1">
    <citation type="submission" date="2018-10" db="EMBL/GenBank/DDBJ databases">
        <title>Isolation from soil.</title>
        <authorList>
            <person name="Hu J."/>
        </authorList>
    </citation>
    <scope>NUCLEOTIDE SEQUENCE [LARGE SCALE GENOMIC DNA]</scope>
    <source>
        <strain evidence="6 7">NEAU-Ht49</strain>
    </source>
</reference>
<proteinExistence type="inferred from homology"/>